<dbReference type="EMBL" id="OU898278">
    <property type="protein sequence ID" value="CAG9831548.1"/>
    <property type="molecule type" value="Genomic_DNA"/>
</dbReference>
<dbReference type="AlphaFoldDB" id="A0A9N9SZR2"/>
<reference evidence="1" key="1">
    <citation type="submission" date="2022-01" db="EMBL/GenBank/DDBJ databases">
        <authorList>
            <person name="King R."/>
        </authorList>
    </citation>
    <scope>NUCLEOTIDE SEQUENCE</scope>
</reference>
<feature type="non-terminal residue" evidence="1">
    <location>
        <position position="1"/>
    </location>
</feature>
<accession>A0A9N9SZR2</accession>
<evidence type="ECO:0000313" key="1">
    <source>
        <dbReference type="EMBL" id="CAG9831548.1"/>
    </source>
</evidence>
<dbReference type="Proteomes" id="UP001153709">
    <property type="component" value="Chromosome 3"/>
</dbReference>
<proteinExistence type="predicted"/>
<dbReference type="OrthoDB" id="6760274at2759"/>
<gene>
    <name evidence="1" type="ORF">DIABBA_LOCUS5129</name>
</gene>
<protein>
    <submittedName>
        <fullName evidence="1">Uncharacterized protein</fullName>
    </submittedName>
</protein>
<keyword evidence="2" id="KW-1185">Reference proteome</keyword>
<dbReference type="GO" id="GO:0003677">
    <property type="term" value="F:DNA binding"/>
    <property type="evidence" value="ECO:0007669"/>
    <property type="project" value="InterPro"/>
</dbReference>
<name>A0A9N9SZR2_DIABA</name>
<dbReference type="SUPFAM" id="SSF56349">
    <property type="entry name" value="DNA breaking-rejoining enzymes"/>
    <property type="match status" value="1"/>
</dbReference>
<evidence type="ECO:0000313" key="2">
    <source>
        <dbReference type="Proteomes" id="UP001153709"/>
    </source>
</evidence>
<dbReference type="InterPro" id="IPR011010">
    <property type="entry name" value="DNA_brk_join_enz"/>
</dbReference>
<sequence length="263" mass="30741">FCVTAFAETVIPDDSKDKYQVAYKKFTDWQKEKNYEEINEEVLRAYFDEFLKKCQIPTVWKQYSILCTALNTYKGMNIINYMGLKKFLTEKYQRYKISRVPNPKCKVFTSDEINKFIKEAPDSDYLLAKVILIVSVMCDCPKEQLYNMRIQYFKDMGSSISVEIPSQKKGSPQIFTMGGQFYEILKKYIYLRPKNVCHSAFFLCYGKGKCLNRKVGIDKFGSMGKYIATWLNLENPELYTGFSFRKLAKSASTIKILQKKKIV</sequence>
<organism evidence="1 2">
    <name type="scientific">Diabrotica balteata</name>
    <name type="common">Banded cucumber beetle</name>
    <dbReference type="NCBI Taxonomy" id="107213"/>
    <lineage>
        <taxon>Eukaryota</taxon>
        <taxon>Metazoa</taxon>
        <taxon>Ecdysozoa</taxon>
        <taxon>Arthropoda</taxon>
        <taxon>Hexapoda</taxon>
        <taxon>Insecta</taxon>
        <taxon>Pterygota</taxon>
        <taxon>Neoptera</taxon>
        <taxon>Endopterygota</taxon>
        <taxon>Coleoptera</taxon>
        <taxon>Polyphaga</taxon>
        <taxon>Cucujiformia</taxon>
        <taxon>Chrysomeloidea</taxon>
        <taxon>Chrysomelidae</taxon>
        <taxon>Galerucinae</taxon>
        <taxon>Diabroticina</taxon>
        <taxon>Diabroticites</taxon>
        <taxon>Diabrotica</taxon>
    </lineage>
</organism>